<proteinExistence type="predicted"/>
<gene>
    <name evidence="1" type="ORF">UFOVP1361_44</name>
</gene>
<name>A0A6J5S4D7_9CAUD</name>
<reference evidence="1" key="1">
    <citation type="submission" date="2020-05" db="EMBL/GenBank/DDBJ databases">
        <authorList>
            <person name="Chiriac C."/>
            <person name="Salcher M."/>
            <person name="Ghai R."/>
            <person name="Kavagutti S V."/>
        </authorList>
    </citation>
    <scope>NUCLEOTIDE SEQUENCE</scope>
</reference>
<dbReference type="EMBL" id="LR797308">
    <property type="protein sequence ID" value="CAB4202073.1"/>
    <property type="molecule type" value="Genomic_DNA"/>
</dbReference>
<protein>
    <submittedName>
        <fullName evidence="1">Uncharacterized protein</fullName>
    </submittedName>
</protein>
<sequence>MKCCKCNRCGEELVRRSYNEELFLEEHQDDIFHFKSSDDKQAYFENKCFAITLGVTPGMSFWGIRSKTDLPKREVYFIDLYDTGTIKNIYHKLY</sequence>
<organism evidence="1">
    <name type="scientific">uncultured Caudovirales phage</name>
    <dbReference type="NCBI Taxonomy" id="2100421"/>
    <lineage>
        <taxon>Viruses</taxon>
        <taxon>Duplodnaviria</taxon>
        <taxon>Heunggongvirae</taxon>
        <taxon>Uroviricota</taxon>
        <taxon>Caudoviricetes</taxon>
        <taxon>Peduoviridae</taxon>
        <taxon>Maltschvirus</taxon>
        <taxon>Maltschvirus maltsch</taxon>
    </lineage>
</organism>
<evidence type="ECO:0000313" key="1">
    <source>
        <dbReference type="EMBL" id="CAB4202073.1"/>
    </source>
</evidence>
<accession>A0A6J5S4D7</accession>